<dbReference type="AlphaFoldDB" id="A0A1X0Y548"/>
<dbReference type="InterPro" id="IPR004960">
    <property type="entry name" value="LipA_acyltrans"/>
</dbReference>
<protein>
    <recommendedName>
        <fullName evidence="9">KDO2-lipid IV(A) lauroyltransferase</fullName>
    </recommendedName>
</protein>
<dbReference type="RefSeq" id="WP_085010358.1">
    <property type="nucleotide sequence ID" value="NZ_NAAD01000009.1"/>
</dbReference>
<keyword evidence="8" id="KW-1185">Reference proteome</keyword>
<evidence type="ECO:0000256" key="4">
    <source>
        <dbReference type="ARBA" id="ARBA00022679"/>
    </source>
</evidence>
<dbReference type="EMBL" id="NAAD01000009">
    <property type="protein sequence ID" value="ORJ60285.1"/>
    <property type="molecule type" value="Genomic_DNA"/>
</dbReference>
<dbReference type="GO" id="GO:0009247">
    <property type="term" value="P:glycolipid biosynthetic process"/>
    <property type="evidence" value="ECO:0007669"/>
    <property type="project" value="UniProtKB-ARBA"/>
</dbReference>
<keyword evidence="6" id="KW-0012">Acyltransferase</keyword>
<dbReference type="GO" id="GO:0005886">
    <property type="term" value="C:plasma membrane"/>
    <property type="evidence" value="ECO:0007669"/>
    <property type="project" value="UniProtKB-SubCell"/>
</dbReference>
<keyword evidence="2" id="KW-1003">Cell membrane</keyword>
<dbReference type="Proteomes" id="UP000193136">
    <property type="component" value="Unassembled WGS sequence"/>
</dbReference>
<evidence type="ECO:0000256" key="2">
    <source>
        <dbReference type="ARBA" id="ARBA00022475"/>
    </source>
</evidence>
<dbReference type="STRING" id="1969733.B5V00_08520"/>
<dbReference type="GO" id="GO:0016746">
    <property type="term" value="F:acyltransferase activity"/>
    <property type="evidence" value="ECO:0007669"/>
    <property type="project" value="UniProtKB-KW"/>
</dbReference>
<comment type="subcellular location">
    <subcellularLocation>
        <location evidence="1">Cell inner membrane</location>
    </subcellularLocation>
</comment>
<keyword evidence="5" id="KW-0472">Membrane</keyword>
<dbReference type="OrthoDB" id="9803456at2"/>
<name>A0A1X0Y548_9BACT</name>
<evidence type="ECO:0008006" key="9">
    <source>
        <dbReference type="Google" id="ProtNLM"/>
    </source>
</evidence>
<accession>A0A1X0Y548</accession>
<gene>
    <name evidence="7" type="ORF">B5V00_08520</name>
</gene>
<dbReference type="PANTHER" id="PTHR30606">
    <property type="entry name" value="LIPID A BIOSYNTHESIS LAUROYL ACYLTRANSFERASE"/>
    <property type="match status" value="1"/>
</dbReference>
<evidence type="ECO:0000256" key="6">
    <source>
        <dbReference type="ARBA" id="ARBA00023315"/>
    </source>
</evidence>
<evidence type="ECO:0000256" key="5">
    <source>
        <dbReference type="ARBA" id="ARBA00023136"/>
    </source>
</evidence>
<keyword evidence="4" id="KW-0808">Transferase</keyword>
<evidence type="ECO:0000256" key="3">
    <source>
        <dbReference type="ARBA" id="ARBA00022519"/>
    </source>
</evidence>
<evidence type="ECO:0000313" key="7">
    <source>
        <dbReference type="EMBL" id="ORJ60285.1"/>
    </source>
</evidence>
<comment type="caution">
    <text evidence="7">The sequence shown here is derived from an EMBL/GenBank/DDBJ whole genome shotgun (WGS) entry which is preliminary data.</text>
</comment>
<dbReference type="CDD" id="cd07984">
    <property type="entry name" value="LPLAT_LABLAT-like"/>
    <property type="match status" value="1"/>
</dbReference>
<dbReference type="Pfam" id="PF03279">
    <property type="entry name" value="Lip_A_acyltrans"/>
    <property type="match status" value="1"/>
</dbReference>
<keyword evidence="3" id="KW-0997">Cell inner membrane</keyword>
<organism evidence="7 8">
    <name type="scientific">Geothermobacter hydrogeniphilus</name>
    <dbReference type="NCBI Taxonomy" id="1969733"/>
    <lineage>
        <taxon>Bacteria</taxon>
        <taxon>Pseudomonadati</taxon>
        <taxon>Thermodesulfobacteriota</taxon>
        <taxon>Desulfuromonadia</taxon>
        <taxon>Desulfuromonadales</taxon>
        <taxon>Geothermobacteraceae</taxon>
        <taxon>Geothermobacter</taxon>
    </lineage>
</organism>
<dbReference type="PANTHER" id="PTHR30606:SF10">
    <property type="entry name" value="PHOSPHATIDYLINOSITOL MANNOSIDE ACYLTRANSFERASE"/>
    <property type="match status" value="1"/>
</dbReference>
<sequence length="300" mass="33802">MDTVVYYSLRSLARLFYLFPESWSLRLGELLGFLAGRLVPKRMALCRANLRRAGLDEALSGAVFRFLGRNLVAILRLACSDPGRDADKVIVEGFESYLAARKRCGRVILITAHLGNWEKLARLQRLRSGHPLQVVGRSLDQRGADRFLRELRQRGGFTVLEKSRGVRAMLKVLRQGNDLGLLIDQRVAPHMGIWVPFFGAPVSAVPVVSLLAKASGAAIVPVFTGIDAAGQERIHYLPELVQTGDEVAETEELNRLIETYIRRYPEQWFWLHNRWREKDLDQLDSKGRRAVEACAAEGVE</sequence>
<evidence type="ECO:0000256" key="1">
    <source>
        <dbReference type="ARBA" id="ARBA00004533"/>
    </source>
</evidence>
<evidence type="ECO:0000313" key="8">
    <source>
        <dbReference type="Proteomes" id="UP000193136"/>
    </source>
</evidence>
<proteinExistence type="predicted"/>
<reference evidence="7 8" key="1">
    <citation type="submission" date="2017-03" db="EMBL/GenBank/DDBJ databases">
        <title>Genome sequence of Geothermobacter sp. EPR-M, Deep-Sea Iron Reducer.</title>
        <authorList>
            <person name="Tully B."/>
            <person name="Savalia P."/>
            <person name="Abuyen K."/>
            <person name="Baughan C."/>
            <person name="Romero E."/>
            <person name="Ronkowski C."/>
            <person name="Torres B."/>
            <person name="Tremblay J."/>
            <person name="Trujillo A."/>
            <person name="Tyler M."/>
            <person name="Perez-Rodriguez I."/>
            <person name="Amend J."/>
        </authorList>
    </citation>
    <scope>NUCLEOTIDE SEQUENCE [LARGE SCALE GENOMIC DNA]</scope>
    <source>
        <strain evidence="7 8">EPR-M</strain>
    </source>
</reference>